<name>A0A485MYG2_LYNPA</name>
<dbReference type="AlphaFoldDB" id="A0A485MYG2"/>
<evidence type="ECO:0000313" key="2">
    <source>
        <dbReference type="Proteomes" id="UP000386466"/>
    </source>
</evidence>
<dbReference type="Proteomes" id="UP000386466">
    <property type="component" value="Unassembled WGS sequence"/>
</dbReference>
<keyword evidence="2" id="KW-1185">Reference proteome</keyword>
<sequence length="60" mass="6523">MADVMDGLIVYKEGTIRVLQGSVGSEDGVVELNSYGNKGGWVNGELQLGLLVIIDREMFH</sequence>
<proteinExistence type="predicted"/>
<accession>A0A485MYG2</accession>
<evidence type="ECO:0000313" key="1">
    <source>
        <dbReference type="EMBL" id="VFV24816.1"/>
    </source>
</evidence>
<organism evidence="1 2">
    <name type="scientific">Lynx pardinus</name>
    <name type="common">Iberian lynx</name>
    <name type="synonym">Felis pardina</name>
    <dbReference type="NCBI Taxonomy" id="191816"/>
    <lineage>
        <taxon>Eukaryota</taxon>
        <taxon>Metazoa</taxon>
        <taxon>Chordata</taxon>
        <taxon>Craniata</taxon>
        <taxon>Vertebrata</taxon>
        <taxon>Euteleostomi</taxon>
        <taxon>Mammalia</taxon>
        <taxon>Eutheria</taxon>
        <taxon>Laurasiatheria</taxon>
        <taxon>Carnivora</taxon>
        <taxon>Feliformia</taxon>
        <taxon>Felidae</taxon>
        <taxon>Felinae</taxon>
        <taxon>Lynx</taxon>
    </lineage>
</organism>
<gene>
    <name evidence="1" type="ORF">LYPA_23C011790</name>
</gene>
<reference evidence="1 2" key="1">
    <citation type="submission" date="2019-01" db="EMBL/GenBank/DDBJ databases">
        <authorList>
            <person name="Alioto T."/>
            <person name="Alioto T."/>
        </authorList>
    </citation>
    <scope>NUCLEOTIDE SEQUENCE [LARGE SCALE GENOMIC DNA]</scope>
</reference>
<dbReference type="EMBL" id="CAAGRJ010006850">
    <property type="protein sequence ID" value="VFV24816.1"/>
    <property type="molecule type" value="Genomic_DNA"/>
</dbReference>
<protein>
    <submittedName>
        <fullName evidence="1">Uncharacterized protein</fullName>
    </submittedName>
</protein>